<sequence length="71" mass="7857">MLDALVAQQARLLHDTLVGAGVSVPQLWWHYFSLGGNARQLEVDAYVHLALHLPAPDRLLLDQAAEELLTD</sequence>
<evidence type="ECO:0000313" key="1">
    <source>
        <dbReference type="EMBL" id="MUN64768.1"/>
    </source>
</evidence>
<gene>
    <name evidence="1" type="ORF">GMA12_16745</name>
</gene>
<reference evidence="1 2" key="1">
    <citation type="submission" date="2019-12" db="EMBL/GenBank/DDBJ databases">
        <authorList>
            <person name="Shi Y."/>
        </authorList>
    </citation>
    <scope>NUCLEOTIDE SEQUENCE [LARGE SCALE GENOMIC DNA]</scope>
    <source>
        <strain evidence="1 2">JCM 17929</strain>
    </source>
</reference>
<dbReference type="Proteomes" id="UP000436989">
    <property type="component" value="Unassembled WGS sequence"/>
</dbReference>
<comment type="caution">
    <text evidence="1">The sequence shown here is derived from an EMBL/GenBank/DDBJ whole genome shotgun (WGS) entry which is preliminary data.</text>
</comment>
<dbReference type="RefSeq" id="WP_156270647.1">
    <property type="nucleotide sequence ID" value="NZ_WOGU01000019.1"/>
</dbReference>
<proteinExistence type="predicted"/>
<name>A0A6N8GPD2_9MICC</name>
<keyword evidence="2" id="KW-1185">Reference proteome</keyword>
<evidence type="ECO:0000313" key="2">
    <source>
        <dbReference type="Proteomes" id="UP000436989"/>
    </source>
</evidence>
<protein>
    <submittedName>
        <fullName evidence="1">Uncharacterized protein</fullName>
    </submittedName>
</protein>
<organism evidence="1 2">
    <name type="scientific">Kocuria sediminis</name>
    <dbReference type="NCBI Taxonomy" id="1038857"/>
    <lineage>
        <taxon>Bacteria</taxon>
        <taxon>Bacillati</taxon>
        <taxon>Actinomycetota</taxon>
        <taxon>Actinomycetes</taxon>
        <taxon>Micrococcales</taxon>
        <taxon>Micrococcaceae</taxon>
        <taxon>Kocuria</taxon>
    </lineage>
</organism>
<dbReference type="AlphaFoldDB" id="A0A6N8GPD2"/>
<accession>A0A6N8GPD2</accession>
<dbReference type="EMBL" id="WOGU01000019">
    <property type="protein sequence ID" value="MUN64768.1"/>
    <property type="molecule type" value="Genomic_DNA"/>
</dbReference>